<organism evidence="4 5">
    <name type="scientific">Stappia albiluteola</name>
    <dbReference type="NCBI Taxonomy" id="2758565"/>
    <lineage>
        <taxon>Bacteria</taxon>
        <taxon>Pseudomonadati</taxon>
        <taxon>Pseudomonadota</taxon>
        <taxon>Alphaproteobacteria</taxon>
        <taxon>Hyphomicrobiales</taxon>
        <taxon>Stappiaceae</taxon>
        <taxon>Stappia</taxon>
    </lineage>
</organism>
<comment type="caution">
    <text evidence="4">The sequence shown here is derived from an EMBL/GenBank/DDBJ whole genome shotgun (WGS) entry which is preliminary data.</text>
</comment>
<feature type="coiled-coil region" evidence="1">
    <location>
        <begin position="12"/>
        <end position="39"/>
    </location>
</feature>
<evidence type="ECO:0000256" key="2">
    <source>
        <dbReference type="SAM" id="MobiDB-lite"/>
    </source>
</evidence>
<name>A0A839AIK3_9HYPH</name>
<feature type="compositionally biased region" description="Basic and acidic residues" evidence="2">
    <location>
        <begin position="125"/>
        <end position="142"/>
    </location>
</feature>
<dbReference type="Proteomes" id="UP000541109">
    <property type="component" value="Unassembled WGS sequence"/>
</dbReference>
<dbReference type="Pfam" id="PF10073">
    <property type="entry name" value="GapR_DNA-bd"/>
    <property type="match status" value="1"/>
</dbReference>
<feature type="domain" description="GapR-like DNA-binding" evidence="3">
    <location>
        <begin position="8"/>
        <end position="82"/>
    </location>
</feature>
<dbReference type="InterPro" id="IPR046367">
    <property type="entry name" value="GapR-like_DNA-bd"/>
</dbReference>
<dbReference type="EMBL" id="JACFXV010000070">
    <property type="protein sequence ID" value="MBA5779553.1"/>
    <property type="molecule type" value="Genomic_DNA"/>
</dbReference>
<dbReference type="GO" id="GO:0003677">
    <property type="term" value="F:DNA binding"/>
    <property type="evidence" value="ECO:0007669"/>
    <property type="project" value="InterPro"/>
</dbReference>
<sequence length="193" mass="21632">MHGQNTPASEHLRSFRDRIVRLEEEKKTIADDIKDVYAEAKSMGFDRKALRVVVRESMETATEREAREETEAVADIYRANLGMLGGTPLGNAARKRITEDSPPDDDDTEQSDIEQGGEMPQETIDEAREKGREAAREGRKVIENPYVADDPRRAAWDEGWCAENGSDGMGIPEAWRRKSKKPKKTPGDEGDEG</sequence>
<proteinExistence type="predicted"/>
<keyword evidence="1" id="KW-0175">Coiled coil</keyword>
<evidence type="ECO:0000256" key="1">
    <source>
        <dbReference type="SAM" id="Coils"/>
    </source>
</evidence>
<feature type="compositionally biased region" description="Acidic residues" evidence="2">
    <location>
        <begin position="101"/>
        <end position="112"/>
    </location>
</feature>
<gene>
    <name evidence="4" type="ORF">H2509_20675</name>
</gene>
<evidence type="ECO:0000313" key="4">
    <source>
        <dbReference type="EMBL" id="MBA5779553.1"/>
    </source>
</evidence>
<dbReference type="AlphaFoldDB" id="A0A839AIK3"/>
<accession>A0A839AIK3</accession>
<protein>
    <submittedName>
        <fullName evidence="4">DUF2312 domain-containing protein</fullName>
    </submittedName>
</protein>
<feature type="region of interest" description="Disordered" evidence="2">
    <location>
        <begin position="82"/>
        <end position="193"/>
    </location>
</feature>
<keyword evidence="5" id="KW-1185">Reference proteome</keyword>
<reference evidence="4 5" key="1">
    <citation type="submission" date="2020-07" db="EMBL/GenBank/DDBJ databases">
        <title>Stappia sp., F7233, whole genome shotgun sequencing project.</title>
        <authorList>
            <person name="Jiang S."/>
            <person name="Liu Z.W."/>
            <person name="Du Z.J."/>
        </authorList>
    </citation>
    <scope>NUCLEOTIDE SEQUENCE [LARGE SCALE GENOMIC DNA]</scope>
    <source>
        <strain evidence="4 5">F7233</strain>
    </source>
</reference>
<evidence type="ECO:0000313" key="5">
    <source>
        <dbReference type="Proteomes" id="UP000541109"/>
    </source>
</evidence>
<evidence type="ECO:0000259" key="3">
    <source>
        <dbReference type="Pfam" id="PF10073"/>
    </source>
</evidence>